<name>A0AA38SF43_9PEZI</name>
<dbReference type="InterPro" id="IPR001247">
    <property type="entry name" value="ExoRNase_PH_dom1"/>
</dbReference>
<evidence type="ECO:0000259" key="6">
    <source>
        <dbReference type="Pfam" id="PF01138"/>
    </source>
</evidence>
<keyword evidence="3" id="KW-0698">rRNA processing</keyword>
<evidence type="ECO:0000256" key="1">
    <source>
        <dbReference type="ARBA" id="ARBA00004123"/>
    </source>
</evidence>
<dbReference type="EMBL" id="JANBVO010000001">
    <property type="protein sequence ID" value="KAJ9157332.1"/>
    <property type="molecule type" value="Genomic_DNA"/>
</dbReference>
<protein>
    <submittedName>
        <fullName evidence="8">Exosome complex component RRP46</fullName>
    </submittedName>
</protein>
<dbReference type="GO" id="GO:0071028">
    <property type="term" value="P:nuclear mRNA surveillance"/>
    <property type="evidence" value="ECO:0007669"/>
    <property type="project" value="TreeGrafter"/>
</dbReference>
<sequence length="254" mass="27127">MTASGQPEAALSVLPRADGSATYSYAGYTVTASANGPIEAQRRDENPYEAVVDVIVRPAAGVGGTRERHLESLLQSTLQQIIVVKNFPRCLIQVVLQVTAAPANEYTNTKLVQASLNLPIIPALLQTAVLALLSAAVPMSATATSTVVAVVADDDGTNKVIADPSPRQAEDASSLHTLAFTSHDELLLVESEGDFTMQQWDSVYETARQICCGQKQGGSGIDMILDDGQRNGPDLRHFVRSTLEAKVATDLHWK</sequence>
<evidence type="ECO:0000313" key="8">
    <source>
        <dbReference type="EMBL" id="KAJ9157332.1"/>
    </source>
</evidence>
<feature type="domain" description="Exoribonuclease phosphorolytic" evidence="7">
    <location>
        <begin position="157"/>
        <end position="209"/>
    </location>
</feature>
<dbReference type="Gene3D" id="3.30.230.70">
    <property type="entry name" value="GHMP Kinase, N-terminal domain"/>
    <property type="match status" value="1"/>
</dbReference>
<evidence type="ECO:0000256" key="2">
    <source>
        <dbReference type="ARBA" id="ARBA00006678"/>
    </source>
</evidence>
<comment type="similarity">
    <text evidence="2">Belongs to the RNase PH family.</text>
</comment>
<keyword evidence="5" id="KW-0539">Nucleus</keyword>
<dbReference type="InterPro" id="IPR015847">
    <property type="entry name" value="ExoRNase_PH_dom2"/>
</dbReference>
<dbReference type="InterPro" id="IPR027408">
    <property type="entry name" value="PNPase/RNase_PH_dom_sf"/>
</dbReference>
<dbReference type="InterPro" id="IPR020568">
    <property type="entry name" value="Ribosomal_Su5_D2-typ_SF"/>
</dbReference>
<comment type="caution">
    <text evidence="8">The sequence shown here is derived from an EMBL/GenBank/DDBJ whole genome shotgun (WGS) entry which is preliminary data.</text>
</comment>
<dbReference type="InterPro" id="IPR036345">
    <property type="entry name" value="ExoRNase_PH_dom2_sf"/>
</dbReference>
<dbReference type="PANTHER" id="PTHR11953">
    <property type="entry name" value="EXOSOME COMPLEX COMPONENT"/>
    <property type="match status" value="1"/>
</dbReference>
<evidence type="ECO:0000256" key="3">
    <source>
        <dbReference type="ARBA" id="ARBA00022552"/>
    </source>
</evidence>
<dbReference type="GO" id="GO:0000176">
    <property type="term" value="C:nuclear exosome (RNase complex)"/>
    <property type="evidence" value="ECO:0007669"/>
    <property type="project" value="TreeGrafter"/>
</dbReference>
<dbReference type="PANTHER" id="PTHR11953:SF1">
    <property type="entry name" value="EXOSOME COMPLEX COMPONENT RRP46"/>
    <property type="match status" value="1"/>
</dbReference>
<dbReference type="GO" id="GO:0000177">
    <property type="term" value="C:cytoplasmic exosome (RNase complex)"/>
    <property type="evidence" value="ECO:0007669"/>
    <property type="project" value="TreeGrafter"/>
</dbReference>
<dbReference type="Pfam" id="PF03725">
    <property type="entry name" value="RNase_PH_C"/>
    <property type="match status" value="1"/>
</dbReference>
<dbReference type="GO" id="GO:0005730">
    <property type="term" value="C:nucleolus"/>
    <property type="evidence" value="ECO:0007669"/>
    <property type="project" value="TreeGrafter"/>
</dbReference>
<evidence type="ECO:0000256" key="5">
    <source>
        <dbReference type="ARBA" id="ARBA00023242"/>
    </source>
</evidence>
<dbReference type="InterPro" id="IPR050080">
    <property type="entry name" value="RNase_PH"/>
</dbReference>
<dbReference type="GO" id="GO:0016075">
    <property type="term" value="P:rRNA catabolic process"/>
    <property type="evidence" value="ECO:0007669"/>
    <property type="project" value="TreeGrafter"/>
</dbReference>
<gene>
    <name evidence="8" type="ORF">NKR23_g519</name>
</gene>
<dbReference type="GO" id="GO:0071051">
    <property type="term" value="P:poly(A)-dependent snoRNA 3'-end processing"/>
    <property type="evidence" value="ECO:0007669"/>
    <property type="project" value="TreeGrafter"/>
</dbReference>
<dbReference type="AlphaFoldDB" id="A0AA38SF43"/>
<organism evidence="8 9">
    <name type="scientific">Pleurostoma richardsiae</name>
    <dbReference type="NCBI Taxonomy" id="41990"/>
    <lineage>
        <taxon>Eukaryota</taxon>
        <taxon>Fungi</taxon>
        <taxon>Dikarya</taxon>
        <taxon>Ascomycota</taxon>
        <taxon>Pezizomycotina</taxon>
        <taxon>Sordariomycetes</taxon>
        <taxon>Sordariomycetidae</taxon>
        <taxon>Calosphaeriales</taxon>
        <taxon>Pleurostomataceae</taxon>
        <taxon>Pleurostoma</taxon>
    </lineage>
</organism>
<dbReference type="SUPFAM" id="SSF54211">
    <property type="entry name" value="Ribosomal protein S5 domain 2-like"/>
    <property type="match status" value="1"/>
</dbReference>
<proteinExistence type="inferred from homology"/>
<accession>A0AA38SF43</accession>
<evidence type="ECO:0000313" key="9">
    <source>
        <dbReference type="Proteomes" id="UP001174694"/>
    </source>
</evidence>
<feature type="domain" description="Exoribonuclease phosphorolytic" evidence="6">
    <location>
        <begin position="10"/>
        <end position="138"/>
    </location>
</feature>
<evidence type="ECO:0000259" key="7">
    <source>
        <dbReference type="Pfam" id="PF03725"/>
    </source>
</evidence>
<comment type="subcellular location">
    <subcellularLocation>
        <location evidence="1">Nucleus</location>
    </subcellularLocation>
</comment>
<evidence type="ECO:0000256" key="4">
    <source>
        <dbReference type="ARBA" id="ARBA00022835"/>
    </source>
</evidence>
<keyword evidence="9" id="KW-1185">Reference proteome</keyword>
<reference evidence="8" key="1">
    <citation type="submission" date="2022-07" db="EMBL/GenBank/DDBJ databases">
        <title>Fungi with potential for degradation of polypropylene.</title>
        <authorList>
            <person name="Gostincar C."/>
        </authorList>
    </citation>
    <scope>NUCLEOTIDE SEQUENCE</scope>
    <source>
        <strain evidence="8">EXF-13308</strain>
    </source>
</reference>
<dbReference type="Proteomes" id="UP001174694">
    <property type="component" value="Unassembled WGS sequence"/>
</dbReference>
<dbReference type="GO" id="GO:0034475">
    <property type="term" value="P:U4 snRNA 3'-end processing"/>
    <property type="evidence" value="ECO:0007669"/>
    <property type="project" value="TreeGrafter"/>
</dbReference>
<keyword evidence="4" id="KW-0271">Exosome</keyword>
<dbReference type="SUPFAM" id="SSF55666">
    <property type="entry name" value="Ribonuclease PH domain 2-like"/>
    <property type="match status" value="1"/>
</dbReference>
<dbReference type="CDD" id="cd11372">
    <property type="entry name" value="RNase_PH_RRP46"/>
    <property type="match status" value="1"/>
</dbReference>
<dbReference type="GO" id="GO:0003723">
    <property type="term" value="F:RNA binding"/>
    <property type="evidence" value="ECO:0007669"/>
    <property type="project" value="TreeGrafter"/>
</dbReference>
<dbReference type="GO" id="GO:0006364">
    <property type="term" value="P:rRNA processing"/>
    <property type="evidence" value="ECO:0007669"/>
    <property type="project" value="UniProtKB-KW"/>
</dbReference>
<dbReference type="Pfam" id="PF01138">
    <property type="entry name" value="RNase_PH"/>
    <property type="match status" value="1"/>
</dbReference>